<proteinExistence type="predicted"/>
<evidence type="ECO:0000313" key="1">
    <source>
        <dbReference type="EMBL" id="OGE84737.1"/>
    </source>
</evidence>
<comment type="caution">
    <text evidence="1">The sequence shown here is derived from an EMBL/GenBank/DDBJ whole genome shotgun (WGS) entry which is preliminary data.</text>
</comment>
<accession>A0A1F5P448</accession>
<evidence type="ECO:0000313" key="2">
    <source>
        <dbReference type="Proteomes" id="UP000176786"/>
    </source>
</evidence>
<organism evidence="1 2">
    <name type="scientific">Candidatus Doudnabacteria bacterium RIFCSPHIGHO2_02_FULL_46_11</name>
    <dbReference type="NCBI Taxonomy" id="1817832"/>
    <lineage>
        <taxon>Bacteria</taxon>
        <taxon>Candidatus Doudnaibacteriota</taxon>
    </lineage>
</organism>
<protein>
    <submittedName>
        <fullName evidence="1">Uncharacterized protein</fullName>
    </submittedName>
</protein>
<gene>
    <name evidence="1" type="ORF">A3J48_04210</name>
</gene>
<dbReference type="AlphaFoldDB" id="A0A1F5P448"/>
<dbReference type="STRING" id="1817832.A3J48_04210"/>
<sequence length="81" mass="9351">MKTLRKVKKIQEDLNAVKTNAEDFLAKYNSNLPDAFPRASAEALEKFRATHASLFNGINDWTIEKHRKKVMDWLSSNTVTR</sequence>
<reference evidence="1 2" key="1">
    <citation type="journal article" date="2016" name="Nat. Commun.">
        <title>Thousands of microbial genomes shed light on interconnected biogeochemical processes in an aquifer system.</title>
        <authorList>
            <person name="Anantharaman K."/>
            <person name="Brown C.T."/>
            <person name="Hug L.A."/>
            <person name="Sharon I."/>
            <person name="Castelle C.J."/>
            <person name="Probst A.J."/>
            <person name="Thomas B.C."/>
            <person name="Singh A."/>
            <person name="Wilkins M.J."/>
            <person name="Karaoz U."/>
            <person name="Brodie E.L."/>
            <person name="Williams K.H."/>
            <person name="Hubbard S.S."/>
            <person name="Banfield J.F."/>
        </authorList>
    </citation>
    <scope>NUCLEOTIDE SEQUENCE [LARGE SCALE GENOMIC DNA]</scope>
</reference>
<dbReference type="Proteomes" id="UP000176786">
    <property type="component" value="Unassembled WGS sequence"/>
</dbReference>
<dbReference type="EMBL" id="MFES01000036">
    <property type="protein sequence ID" value="OGE84737.1"/>
    <property type="molecule type" value="Genomic_DNA"/>
</dbReference>
<name>A0A1F5P448_9BACT</name>